<dbReference type="Gene3D" id="1.10.260.40">
    <property type="entry name" value="lambda repressor-like DNA-binding domains"/>
    <property type="match status" value="1"/>
</dbReference>
<dbReference type="SUPFAM" id="SSF47413">
    <property type="entry name" value="lambda repressor-like DNA-binding domains"/>
    <property type="match status" value="1"/>
</dbReference>
<comment type="caution">
    <text evidence="2">The sequence shown here is derived from an EMBL/GenBank/DDBJ whole genome shotgun (WGS) entry which is preliminary data.</text>
</comment>
<proteinExistence type="predicted"/>
<organism evidence="2 3">
    <name type="scientific">Mobiluncus mulieris</name>
    <dbReference type="NCBI Taxonomy" id="2052"/>
    <lineage>
        <taxon>Bacteria</taxon>
        <taxon>Bacillati</taxon>
        <taxon>Actinomycetota</taxon>
        <taxon>Actinomycetes</taxon>
        <taxon>Actinomycetales</taxon>
        <taxon>Actinomycetaceae</taxon>
        <taxon>Mobiluncus</taxon>
    </lineage>
</organism>
<dbReference type="InterPro" id="IPR010982">
    <property type="entry name" value="Lambda_DNA-bd_dom_sf"/>
</dbReference>
<dbReference type="Pfam" id="PF01381">
    <property type="entry name" value="HTH_3"/>
    <property type="match status" value="1"/>
</dbReference>
<dbReference type="SMART" id="SM00530">
    <property type="entry name" value="HTH_XRE"/>
    <property type="match status" value="1"/>
</dbReference>
<dbReference type="CDD" id="cd00093">
    <property type="entry name" value="HTH_XRE"/>
    <property type="match status" value="1"/>
</dbReference>
<evidence type="ECO:0000259" key="1">
    <source>
        <dbReference type="PROSITE" id="PS50943"/>
    </source>
</evidence>
<evidence type="ECO:0000313" key="2">
    <source>
        <dbReference type="EMBL" id="MCU9969828.1"/>
    </source>
</evidence>
<name>A0ABD4U0W6_9ACTO</name>
<dbReference type="PROSITE" id="PS50943">
    <property type="entry name" value="HTH_CROC1"/>
    <property type="match status" value="1"/>
</dbReference>
<dbReference type="AlphaFoldDB" id="A0ABD4U0W6"/>
<sequence length="121" mass="13562">MSVKKLSEHDAYKNGTCVRVRRGNVMISWKEARARRLAEMSPEQRREYEAQTPRSRAALLAAEIAYEARMSAGLTQAELGERLGRKQTYISALESGRANPTIATLEELVDATGKRLELNIV</sequence>
<evidence type="ECO:0000313" key="3">
    <source>
        <dbReference type="Proteomes" id="UP001209486"/>
    </source>
</evidence>
<dbReference type="Proteomes" id="UP001209486">
    <property type="component" value="Unassembled WGS sequence"/>
</dbReference>
<gene>
    <name evidence="2" type="ORF">FYZ43_10650</name>
</gene>
<dbReference type="EMBL" id="VSZY01000027">
    <property type="protein sequence ID" value="MCU9969828.1"/>
    <property type="molecule type" value="Genomic_DNA"/>
</dbReference>
<dbReference type="InterPro" id="IPR001387">
    <property type="entry name" value="Cro/C1-type_HTH"/>
</dbReference>
<feature type="domain" description="HTH cro/C1-type" evidence="1">
    <location>
        <begin position="67"/>
        <end position="119"/>
    </location>
</feature>
<protein>
    <submittedName>
        <fullName evidence="2">Helix-turn-helix transcriptional regulator</fullName>
    </submittedName>
</protein>
<reference evidence="2 3" key="1">
    <citation type="submission" date="2019-08" db="EMBL/GenBank/DDBJ databases">
        <title>Comparison of rpoB and gyrB Sequences from Mobiluncus Species and Development of a Multiplex PCR Method for Clinical Detection of Mobiluncus curtisii and Mobiluncus mulieris.</title>
        <authorList>
            <person name="Yang L."/>
            <person name="Shen Y."/>
            <person name="Xu G."/>
            <person name="Shu L.-B."/>
            <person name="Hu J."/>
            <person name="Zhang R."/>
            <person name="Wang Y."/>
            <person name="Zhou H.-W."/>
            <person name="Zhang X."/>
        </authorList>
    </citation>
    <scope>NUCLEOTIDE SEQUENCE [LARGE SCALE GENOMIC DNA]</scope>
    <source>
        <strain evidence="2 3">M26</strain>
    </source>
</reference>
<accession>A0ABD4U0W6</accession>